<dbReference type="AlphaFoldDB" id="A0A7V6CN58"/>
<dbReference type="SUPFAM" id="SSF48452">
    <property type="entry name" value="TPR-like"/>
    <property type="match status" value="1"/>
</dbReference>
<organism evidence="1">
    <name type="scientific">candidate division WOR-3 bacterium</name>
    <dbReference type="NCBI Taxonomy" id="2052148"/>
    <lineage>
        <taxon>Bacteria</taxon>
        <taxon>Bacteria division WOR-3</taxon>
    </lineage>
</organism>
<evidence type="ECO:0008006" key="2">
    <source>
        <dbReference type="Google" id="ProtNLM"/>
    </source>
</evidence>
<proteinExistence type="predicted"/>
<dbReference type="InterPro" id="IPR011990">
    <property type="entry name" value="TPR-like_helical_dom_sf"/>
</dbReference>
<reference evidence="1" key="1">
    <citation type="journal article" date="2020" name="mSystems">
        <title>Genome- and Community-Level Interaction Insights into Carbon Utilization and Element Cycling Functions of Hydrothermarchaeota in Hydrothermal Sediment.</title>
        <authorList>
            <person name="Zhou Z."/>
            <person name="Liu Y."/>
            <person name="Xu W."/>
            <person name="Pan J."/>
            <person name="Luo Z.H."/>
            <person name="Li M."/>
        </authorList>
    </citation>
    <scope>NUCLEOTIDE SEQUENCE [LARGE SCALE GENOMIC DNA]</scope>
    <source>
        <strain evidence="1">SpSt-791</strain>
    </source>
</reference>
<dbReference type="EMBL" id="DTHS01000028">
    <property type="protein sequence ID" value="HHR48876.1"/>
    <property type="molecule type" value="Genomic_DNA"/>
</dbReference>
<gene>
    <name evidence="1" type="ORF">ENV79_04440</name>
</gene>
<accession>A0A7V6CN58</accession>
<name>A0A7V6CN58_UNCW3</name>
<protein>
    <recommendedName>
        <fullName evidence="2">Tetratricopeptide repeat protein</fullName>
    </recommendedName>
</protein>
<sequence length="244" mass="28015">MIELTSQSVINLLLVSFLLASPVKELILKGDECYLKRESLNKAWEAKGYYEEALRLDSNNYEAYWKLARVMYFLSDNLSPKEKSRLLKEGIIIARKAVKINPHRAEGHFWLAVLLGSYCQISKDFSILKEIEKEFQLALKIDSAIEDGSAYAALGRMYFKLPVLLGGSLVKAEEYLLKAKKICPTNPYTKLYLADFYLAKKMKEAAKRDLLELSQMAEGPKWLPEIKKLKKIAEEKLRRLDGKK</sequence>
<comment type="caution">
    <text evidence="1">The sequence shown here is derived from an EMBL/GenBank/DDBJ whole genome shotgun (WGS) entry which is preliminary data.</text>
</comment>
<evidence type="ECO:0000313" key="1">
    <source>
        <dbReference type="EMBL" id="HHR48876.1"/>
    </source>
</evidence>
<dbReference type="Gene3D" id="1.25.40.10">
    <property type="entry name" value="Tetratricopeptide repeat domain"/>
    <property type="match status" value="2"/>
</dbReference>